<proteinExistence type="predicted"/>
<dbReference type="Proteomes" id="UP000663868">
    <property type="component" value="Unassembled WGS sequence"/>
</dbReference>
<evidence type="ECO:0000313" key="1">
    <source>
        <dbReference type="EMBL" id="CAF3928259.1"/>
    </source>
</evidence>
<dbReference type="AlphaFoldDB" id="A0A819JIN9"/>
<comment type="caution">
    <text evidence="1">The sequence shown here is derived from an EMBL/GenBank/DDBJ whole genome shotgun (WGS) entry which is preliminary data.</text>
</comment>
<protein>
    <submittedName>
        <fullName evidence="1">Uncharacterized protein</fullName>
    </submittedName>
</protein>
<name>A0A819JIN9_9BILA</name>
<gene>
    <name evidence="1" type="ORF">KXQ929_LOCUS24308</name>
</gene>
<sequence>SYLNVNQPITFPKLYPSFRDHQCILNEPLRRSLQQYEEILLHMNVPNANKIIISNGNLIVYGQWNGQENSPICAYEMK</sequence>
<dbReference type="EMBL" id="CAJOBB010002005">
    <property type="protein sequence ID" value="CAF3928259.1"/>
    <property type="molecule type" value="Genomic_DNA"/>
</dbReference>
<accession>A0A819JIN9</accession>
<evidence type="ECO:0000313" key="2">
    <source>
        <dbReference type="Proteomes" id="UP000663868"/>
    </source>
</evidence>
<reference evidence="1" key="1">
    <citation type="submission" date="2021-02" db="EMBL/GenBank/DDBJ databases">
        <authorList>
            <person name="Nowell W R."/>
        </authorList>
    </citation>
    <scope>NUCLEOTIDE SEQUENCE</scope>
</reference>
<feature type="non-terminal residue" evidence="1">
    <location>
        <position position="1"/>
    </location>
</feature>
<organism evidence="1 2">
    <name type="scientific">Adineta steineri</name>
    <dbReference type="NCBI Taxonomy" id="433720"/>
    <lineage>
        <taxon>Eukaryota</taxon>
        <taxon>Metazoa</taxon>
        <taxon>Spiralia</taxon>
        <taxon>Gnathifera</taxon>
        <taxon>Rotifera</taxon>
        <taxon>Eurotatoria</taxon>
        <taxon>Bdelloidea</taxon>
        <taxon>Adinetida</taxon>
        <taxon>Adinetidae</taxon>
        <taxon>Adineta</taxon>
    </lineage>
</organism>